<evidence type="ECO:0000313" key="9">
    <source>
        <dbReference type="Proteomes" id="UP000199545"/>
    </source>
</evidence>
<dbReference type="GO" id="GO:0005886">
    <property type="term" value="C:plasma membrane"/>
    <property type="evidence" value="ECO:0007669"/>
    <property type="project" value="UniProtKB-SubCell"/>
</dbReference>
<dbReference type="STRING" id="46223.SAMN05421852_101224"/>
<evidence type="ECO:0000256" key="2">
    <source>
        <dbReference type="ARBA" id="ARBA00005779"/>
    </source>
</evidence>
<feature type="transmembrane region" description="Helical" evidence="7">
    <location>
        <begin position="87"/>
        <end position="107"/>
    </location>
</feature>
<evidence type="ECO:0000256" key="7">
    <source>
        <dbReference type="SAM" id="Phobius"/>
    </source>
</evidence>
<accession>A0A1I3JVD7</accession>
<evidence type="ECO:0000256" key="3">
    <source>
        <dbReference type="ARBA" id="ARBA00022475"/>
    </source>
</evidence>
<name>A0A1I3JVD7_9BACL</name>
<proteinExistence type="inferred from homology"/>
<keyword evidence="5 7" id="KW-1133">Transmembrane helix</keyword>
<comment type="subcellular location">
    <subcellularLocation>
        <location evidence="1">Cell membrane</location>
        <topology evidence="1">Multi-pass membrane protein</topology>
    </subcellularLocation>
</comment>
<protein>
    <submittedName>
        <fullName evidence="8">Putative membrane protein</fullName>
    </submittedName>
</protein>
<evidence type="ECO:0000313" key="8">
    <source>
        <dbReference type="EMBL" id="SFI64221.1"/>
    </source>
</evidence>
<dbReference type="RefSeq" id="WP_093227221.1">
    <property type="nucleotide sequence ID" value="NZ_FORR01000001.1"/>
</dbReference>
<dbReference type="PANTHER" id="PTHR40043:SF1">
    <property type="entry name" value="UPF0719 INNER MEMBRANE PROTEIN YJFL"/>
    <property type="match status" value="1"/>
</dbReference>
<dbReference type="EMBL" id="FORR01000001">
    <property type="protein sequence ID" value="SFI64221.1"/>
    <property type="molecule type" value="Genomic_DNA"/>
</dbReference>
<keyword evidence="9" id="KW-1185">Reference proteome</keyword>
<organism evidence="8 9">
    <name type="scientific">Thermoflavimicrobium dichotomicum</name>
    <dbReference type="NCBI Taxonomy" id="46223"/>
    <lineage>
        <taxon>Bacteria</taxon>
        <taxon>Bacillati</taxon>
        <taxon>Bacillota</taxon>
        <taxon>Bacilli</taxon>
        <taxon>Bacillales</taxon>
        <taxon>Thermoactinomycetaceae</taxon>
        <taxon>Thermoflavimicrobium</taxon>
    </lineage>
</organism>
<sequence length="145" mass="15843">MTVWDAVLNACFYLLVAIPIMVIGILIFGTITPYSPFQLLKEGANFNEPEKINQAKAVAYDLTGKMLGLGFILFCSTFNLFSLKRLLAWGMIGIIFQIIIYYLFVLCTPLKIQSEIAKGNVAVAFLASRICIAAGLLLGGLVSLT</sequence>
<gene>
    <name evidence="8" type="ORF">SAMN05421852_101224</name>
</gene>
<keyword evidence="3" id="KW-1003">Cell membrane</keyword>
<keyword evidence="6 7" id="KW-0472">Membrane</keyword>
<dbReference type="OrthoDB" id="1683095at2"/>
<dbReference type="Pfam" id="PF03994">
    <property type="entry name" value="DUF350"/>
    <property type="match status" value="1"/>
</dbReference>
<dbReference type="InterPro" id="IPR007140">
    <property type="entry name" value="DUF350"/>
</dbReference>
<dbReference type="PANTHER" id="PTHR40043">
    <property type="entry name" value="UPF0719 INNER MEMBRANE PROTEIN YJFL"/>
    <property type="match status" value="1"/>
</dbReference>
<evidence type="ECO:0000256" key="5">
    <source>
        <dbReference type="ARBA" id="ARBA00022989"/>
    </source>
</evidence>
<keyword evidence="4 7" id="KW-0812">Transmembrane</keyword>
<evidence type="ECO:0000256" key="1">
    <source>
        <dbReference type="ARBA" id="ARBA00004651"/>
    </source>
</evidence>
<evidence type="ECO:0000256" key="6">
    <source>
        <dbReference type="ARBA" id="ARBA00023136"/>
    </source>
</evidence>
<feature type="transmembrane region" description="Helical" evidence="7">
    <location>
        <begin position="119"/>
        <end position="142"/>
    </location>
</feature>
<comment type="similarity">
    <text evidence="2">Belongs to the UPF0719 family.</text>
</comment>
<dbReference type="AlphaFoldDB" id="A0A1I3JVD7"/>
<dbReference type="Proteomes" id="UP000199545">
    <property type="component" value="Unassembled WGS sequence"/>
</dbReference>
<feature type="transmembrane region" description="Helical" evidence="7">
    <location>
        <begin position="12"/>
        <end position="37"/>
    </location>
</feature>
<reference evidence="8 9" key="1">
    <citation type="submission" date="2016-10" db="EMBL/GenBank/DDBJ databases">
        <authorList>
            <person name="de Groot N.N."/>
        </authorList>
    </citation>
    <scope>NUCLEOTIDE SEQUENCE [LARGE SCALE GENOMIC DNA]</scope>
    <source>
        <strain evidence="8 9">DSM 44778</strain>
    </source>
</reference>
<evidence type="ECO:0000256" key="4">
    <source>
        <dbReference type="ARBA" id="ARBA00022692"/>
    </source>
</evidence>